<protein>
    <submittedName>
        <fullName evidence="2">DUF87 domain-containing protein</fullName>
    </submittedName>
</protein>
<sequence length="925" mass="100930">MPGVLLTRGGGAVTAWVGVRVDAAADLTETREYADLSEQERLVKAAAAEAAWLAGQWEHARRARVELRYRNDPATQRISCALLGRVTAPSEPEAVTAALALRARLARTPRHVQATEITAAGELGAWLDPFDPHPAGLADIRKRIRLGRPNRPDAGVDHYLAVQPYTAAAPSWEPLWQALAVHPEQVLLAVGLAPYHDGGELGIALHELATAYGRLAAPGRQPDGLWSQGADLAPEAFAIDAARWYSDAARRYPARSFRTRVTLASPAPLTDALTQLVASVMSPPERATEDSERSPALNGPAHIVIRPVGEEAGIARHNLVTLDQRRWDTAYLRDLPQPPPAVIRLTAELADTREAGAILRFPLAVHGHVPGFPVRRPGMALESAYTPTGPHLVLGRQLVDDRPTGPLGIELPALTRHTLLVGTTGSGKTNTSLNLCEQLWRDHRIPFLVLEPVNTTLDDYRWLATRPGMEDLLVLTAGDESIAPLRLNPFAVPHGVRISGHIAALLACFDAAFGLWDPLPAIYNRALRAAYARRGIVTTDISAPRHDGNWPTLSDFVTRMREATGNLDYSGEVRSNIIAASRLRAESLAEGACASTLDCTHSYPVDQLLRRPVVIELAGVGDNEKEQSLLTALLLQTMTEHYKATRPGGALAHVTVIEEAHRLLGKPVTGGDAKEGNAQARAAQAFANTLAENRKYGEALLIVEQVPGKLVEDAYKNTNLKIMHRLPAEDDRTVVGSAMRFSDDQKRYAATLTPFTAFAHHDALDRPALIQVPDIRADAARTAGIPRAPLATDTELRRRFHTLTTTEATIDQALAPFPECDGCAHRCQFRSRAATIVTDEHALALRERISRYPEGAEDRGPWWAEITAFIREAAAPLAPHEATMAGTADYEACVFVHTSRAAYRNEILPWVQRFRRHAQDRKAPQ</sequence>
<dbReference type="InterPro" id="IPR008571">
    <property type="entry name" value="HerA-like"/>
</dbReference>
<evidence type="ECO:0000313" key="2">
    <source>
        <dbReference type="EMBL" id="MEE4546254.1"/>
    </source>
</evidence>
<dbReference type="Pfam" id="PF01935">
    <property type="entry name" value="DUF87"/>
    <property type="match status" value="1"/>
</dbReference>
<comment type="caution">
    <text evidence="2">The sequence shown here is derived from an EMBL/GenBank/DDBJ whole genome shotgun (WGS) entry which is preliminary data.</text>
</comment>
<dbReference type="InterPro" id="IPR002789">
    <property type="entry name" value="HerA_central"/>
</dbReference>
<accession>A0ABU7PK97</accession>
<organism evidence="2 3">
    <name type="scientific">Actinacidiphila polyblastidii</name>
    <dbReference type="NCBI Taxonomy" id="3110430"/>
    <lineage>
        <taxon>Bacteria</taxon>
        <taxon>Bacillati</taxon>
        <taxon>Actinomycetota</taxon>
        <taxon>Actinomycetes</taxon>
        <taxon>Kitasatosporales</taxon>
        <taxon>Streptomycetaceae</taxon>
        <taxon>Actinacidiphila</taxon>
    </lineage>
</organism>
<evidence type="ECO:0000313" key="3">
    <source>
        <dbReference type="Proteomes" id="UP001344658"/>
    </source>
</evidence>
<dbReference type="SUPFAM" id="SSF52540">
    <property type="entry name" value="P-loop containing nucleoside triphosphate hydrolases"/>
    <property type="match status" value="1"/>
</dbReference>
<keyword evidence="3" id="KW-1185">Reference proteome</keyword>
<proteinExistence type="predicted"/>
<reference evidence="2 3" key="1">
    <citation type="submission" date="2023-12" db="EMBL/GenBank/DDBJ databases">
        <title>Streptomyces sp. V4-01.</title>
        <authorList>
            <person name="Somphong A."/>
            <person name="Phongsopitanun W."/>
        </authorList>
    </citation>
    <scope>NUCLEOTIDE SEQUENCE [LARGE SCALE GENOMIC DNA]</scope>
    <source>
        <strain evidence="2 3">V4-01</strain>
    </source>
</reference>
<gene>
    <name evidence="2" type="ORF">V2S66_30350</name>
</gene>
<dbReference type="PANTHER" id="PTHR42957:SF1">
    <property type="entry name" value="HELICASE MJ1565-RELATED"/>
    <property type="match status" value="1"/>
</dbReference>
<feature type="domain" description="Helicase HerA central" evidence="1">
    <location>
        <begin position="405"/>
        <end position="478"/>
    </location>
</feature>
<dbReference type="InterPro" id="IPR027417">
    <property type="entry name" value="P-loop_NTPase"/>
</dbReference>
<name>A0ABU7PK97_9ACTN</name>
<evidence type="ECO:0000259" key="1">
    <source>
        <dbReference type="Pfam" id="PF01935"/>
    </source>
</evidence>
<dbReference type="Gene3D" id="3.40.50.300">
    <property type="entry name" value="P-loop containing nucleotide triphosphate hydrolases"/>
    <property type="match status" value="2"/>
</dbReference>
<dbReference type="EMBL" id="JAZEWV010000042">
    <property type="protein sequence ID" value="MEE4546254.1"/>
    <property type="molecule type" value="Genomic_DNA"/>
</dbReference>
<dbReference type="PANTHER" id="PTHR42957">
    <property type="entry name" value="HELICASE MJ1565-RELATED"/>
    <property type="match status" value="1"/>
</dbReference>
<dbReference type="RefSeq" id="WP_330799957.1">
    <property type="nucleotide sequence ID" value="NZ_JAZEWV010000042.1"/>
</dbReference>
<dbReference type="Proteomes" id="UP001344658">
    <property type="component" value="Unassembled WGS sequence"/>
</dbReference>